<dbReference type="GO" id="GO:0007094">
    <property type="term" value="P:mitotic spindle assembly checkpoint signaling"/>
    <property type="evidence" value="ECO:0007669"/>
    <property type="project" value="TreeGrafter"/>
</dbReference>
<dbReference type="Pfam" id="PF02301">
    <property type="entry name" value="HORMA"/>
    <property type="match status" value="1"/>
</dbReference>
<keyword evidence="6" id="KW-0131">Cell cycle</keyword>
<dbReference type="AlphaFoldDB" id="A0AAJ7XHL3"/>
<evidence type="ECO:0000256" key="5">
    <source>
        <dbReference type="ARBA" id="ARBA00023242"/>
    </source>
</evidence>
<dbReference type="SUPFAM" id="SSF56019">
    <property type="entry name" value="The spindle assembly checkpoint protein mad2"/>
    <property type="match status" value="1"/>
</dbReference>
<evidence type="ECO:0000256" key="3">
    <source>
        <dbReference type="ARBA" id="ARBA00022618"/>
    </source>
</evidence>
<dbReference type="InterPro" id="IPR003511">
    <property type="entry name" value="HORMA_dom"/>
</dbReference>
<dbReference type="Gene3D" id="3.30.900.10">
    <property type="entry name" value="HORMA domain"/>
    <property type="match status" value="1"/>
</dbReference>
<dbReference type="PROSITE" id="PS50815">
    <property type="entry name" value="HORMA"/>
    <property type="match status" value="1"/>
</dbReference>
<keyword evidence="10" id="KW-1185">Reference proteome</keyword>
<keyword evidence="5" id="KW-0539">Nucleus</keyword>
<evidence type="ECO:0000313" key="11">
    <source>
        <dbReference type="RefSeq" id="XP_032834741.1"/>
    </source>
</evidence>
<dbReference type="InterPro" id="IPR036570">
    <property type="entry name" value="HORMA_dom_sf"/>
</dbReference>
<dbReference type="GO" id="GO:1990728">
    <property type="term" value="C:mitotic spindle assembly checkpoint MAD1-MAD2 complex"/>
    <property type="evidence" value="ECO:0007669"/>
    <property type="project" value="UniProtKB-ARBA"/>
</dbReference>
<dbReference type="CTD" id="4085"/>
<dbReference type="PANTHER" id="PTHR11842:SF11">
    <property type="entry name" value="MITOTIC SPINDLE ASSEMBLY CHECKPOINT PROTEIN MAD2A"/>
    <property type="match status" value="1"/>
</dbReference>
<dbReference type="FunFam" id="3.30.900.10:FF:000002">
    <property type="entry name" value="Mitotic spindle assembly checkpoint protein MAD2A"/>
    <property type="match status" value="1"/>
</dbReference>
<sequence>MAGVVTREGITLRGSSEIVAEYFFYGLSSILYQRGVYPVETFQRAVKYGMSLYTSTDPKLVSYLTSVTTQLKEWLVSCTVQKVVLVLAEVTSGAVLERWQFDIHCDKTALTPGGPPREKSLKEINDEMKAVIVQITATVTFLPLLQETCSFNLLVYTDTDSEIPTLWETSGPLAVEGGQEVRLRSFSTSIHSVGTSVAYKTT</sequence>
<dbReference type="GO" id="GO:0000776">
    <property type="term" value="C:kinetochore"/>
    <property type="evidence" value="ECO:0007669"/>
    <property type="project" value="TreeGrafter"/>
</dbReference>
<comment type="subcellular location">
    <subcellularLocation>
        <location evidence="1">Nucleus</location>
    </subcellularLocation>
</comment>
<feature type="domain" description="HORMA" evidence="9">
    <location>
        <begin position="13"/>
        <end position="197"/>
    </location>
</feature>
<keyword evidence="4" id="KW-0498">Mitosis</keyword>
<evidence type="ECO:0000256" key="6">
    <source>
        <dbReference type="ARBA" id="ARBA00023306"/>
    </source>
</evidence>
<evidence type="ECO:0000256" key="4">
    <source>
        <dbReference type="ARBA" id="ARBA00022776"/>
    </source>
</evidence>
<dbReference type="GO" id="GO:0051301">
    <property type="term" value="P:cell division"/>
    <property type="evidence" value="ECO:0007669"/>
    <property type="project" value="UniProtKB-KW"/>
</dbReference>
<evidence type="ECO:0000256" key="8">
    <source>
        <dbReference type="ARBA" id="ARBA00076594"/>
    </source>
</evidence>
<gene>
    <name evidence="11" type="primary">MAD2L1</name>
</gene>
<keyword evidence="3" id="KW-0132">Cell division</keyword>
<evidence type="ECO:0000256" key="7">
    <source>
        <dbReference type="ARBA" id="ARBA00068928"/>
    </source>
</evidence>
<accession>A0AAJ7XHL3</accession>
<reference evidence="11" key="1">
    <citation type="submission" date="2025-08" db="UniProtKB">
        <authorList>
            <consortium name="RefSeq"/>
        </authorList>
    </citation>
    <scope>IDENTIFICATION</scope>
    <source>
        <tissue evidence="11">Sperm</tissue>
    </source>
</reference>
<dbReference type="GeneID" id="116956961"/>
<dbReference type="RefSeq" id="XP_032834741.1">
    <property type="nucleotide sequence ID" value="XM_032978850.1"/>
</dbReference>
<comment type="similarity">
    <text evidence="2">Belongs to the MAD2 family.</text>
</comment>
<name>A0AAJ7XHL3_PETMA</name>
<evidence type="ECO:0000313" key="10">
    <source>
        <dbReference type="Proteomes" id="UP001318040"/>
    </source>
</evidence>
<dbReference type="PANTHER" id="PTHR11842">
    <property type="entry name" value="MITOTIC SPINDLE ASSEMBLY CHECKPOINT PROTEIN MAD2"/>
    <property type="match status" value="1"/>
</dbReference>
<evidence type="ECO:0000256" key="2">
    <source>
        <dbReference type="ARBA" id="ARBA00010348"/>
    </source>
</evidence>
<dbReference type="KEGG" id="pmrn:116956961"/>
<organism evidence="10 11">
    <name type="scientific">Petromyzon marinus</name>
    <name type="common">Sea lamprey</name>
    <dbReference type="NCBI Taxonomy" id="7757"/>
    <lineage>
        <taxon>Eukaryota</taxon>
        <taxon>Metazoa</taxon>
        <taxon>Chordata</taxon>
        <taxon>Craniata</taxon>
        <taxon>Vertebrata</taxon>
        <taxon>Cyclostomata</taxon>
        <taxon>Hyperoartia</taxon>
        <taxon>Petromyzontiformes</taxon>
        <taxon>Petromyzontidae</taxon>
        <taxon>Petromyzon</taxon>
    </lineage>
</organism>
<evidence type="ECO:0000256" key="1">
    <source>
        <dbReference type="ARBA" id="ARBA00004123"/>
    </source>
</evidence>
<proteinExistence type="inferred from homology"/>
<dbReference type="GO" id="GO:0005654">
    <property type="term" value="C:nucleoplasm"/>
    <property type="evidence" value="ECO:0007669"/>
    <property type="project" value="TreeGrafter"/>
</dbReference>
<protein>
    <recommendedName>
        <fullName evidence="7">Mitotic spindle assembly checkpoint protein MAD2A</fullName>
    </recommendedName>
    <alternativeName>
        <fullName evidence="8">Mitotic arrest deficient 2-like protein 1</fullName>
    </alternativeName>
</protein>
<dbReference type="InterPro" id="IPR045091">
    <property type="entry name" value="Mad2-like"/>
</dbReference>
<dbReference type="Proteomes" id="UP001318040">
    <property type="component" value="Chromosome 68"/>
</dbReference>
<evidence type="ECO:0000259" key="9">
    <source>
        <dbReference type="PROSITE" id="PS50815"/>
    </source>
</evidence>